<evidence type="ECO:0000256" key="5">
    <source>
        <dbReference type="SAM" id="Phobius"/>
    </source>
</evidence>
<dbReference type="Gene3D" id="2.130.10.10">
    <property type="entry name" value="YVTN repeat-like/Quinoprotein amine dehydrogenase"/>
    <property type="match status" value="4"/>
</dbReference>
<feature type="repeat" description="WD" evidence="3">
    <location>
        <begin position="1338"/>
        <end position="1379"/>
    </location>
</feature>
<feature type="repeat" description="WD" evidence="3">
    <location>
        <begin position="871"/>
        <end position="902"/>
    </location>
</feature>
<organism evidence="7 8">
    <name type="scientific">Caenorhabditis remanei</name>
    <name type="common">Caenorhabditis vulgaris</name>
    <dbReference type="NCBI Taxonomy" id="31234"/>
    <lineage>
        <taxon>Eukaryota</taxon>
        <taxon>Metazoa</taxon>
        <taxon>Ecdysozoa</taxon>
        <taxon>Nematoda</taxon>
        <taxon>Chromadorea</taxon>
        <taxon>Rhabditida</taxon>
        <taxon>Rhabditina</taxon>
        <taxon>Rhabditomorpha</taxon>
        <taxon>Rhabditoidea</taxon>
        <taxon>Rhabditidae</taxon>
        <taxon>Peloderinae</taxon>
        <taxon>Caenorhabditis</taxon>
    </lineage>
</organism>
<dbReference type="InterPro" id="IPR011047">
    <property type="entry name" value="Quinoprotein_ADH-like_sf"/>
</dbReference>
<dbReference type="PANTHER" id="PTHR19871:SF38">
    <property type="entry name" value="PROTEIN QUI-1"/>
    <property type="match status" value="1"/>
</dbReference>
<dbReference type="InterPro" id="IPR019775">
    <property type="entry name" value="WD40_repeat_CS"/>
</dbReference>
<protein>
    <recommendedName>
        <fullName evidence="6">NWD1/2-like winged helix-turn-helix domain-containing protein</fullName>
    </recommendedName>
</protein>
<dbReference type="SUPFAM" id="SSF52540">
    <property type="entry name" value="P-loop containing nucleoside triphosphate hydrolases"/>
    <property type="match status" value="1"/>
</dbReference>
<accession>A0A6A5GU47</accession>
<keyword evidence="1 3" id="KW-0853">WD repeat</keyword>
<dbReference type="Proteomes" id="UP000483820">
    <property type="component" value="Chromosome IV"/>
</dbReference>
<evidence type="ECO:0000313" key="7">
    <source>
        <dbReference type="EMBL" id="KAF1758111.1"/>
    </source>
</evidence>
<dbReference type="Pfam" id="PF25469">
    <property type="entry name" value="WHD_NWD1"/>
    <property type="match status" value="1"/>
</dbReference>
<feature type="region of interest" description="Disordered" evidence="4">
    <location>
        <begin position="1"/>
        <end position="32"/>
    </location>
</feature>
<comment type="caution">
    <text evidence="7">The sequence shown here is derived from an EMBL/GenBank/DDBJ whole genome shotgun (WGS) entry which is preliminary data.</text>
</comment>
<evidence type="ECO:0000313" key="8">
    <source>
        <dbReference type="Proteomes" id="UP000483820"/>
    </source>
</evidence>
<dbReference type="SMART" id="SM00320">
    <property type="entry name" value="WD40"/>
    <property type="match status" value="12"/>
</dbReference>
<feature type="repeat" description="WD" evidence="3">
    <location>
        <begin position="1295"/>
        <end position="1337"/>
    </location>
</feature>
<keyword evidence="5" id="KW-0472">Membrane</keyword>
<feature type="repeat" description="WD" evidence="3">
    <location>
        <begin position="955"/>
        <end position="996"/>
    </location>
</feature>
<evidence type="ECO:0000256" key="4">
    <source>
        <dbReference type="SAM" id="MobiDB-lite"/>
    </source>
</evidence>
<dbReference type="InterPro" id="IPR027417">
    <property type="entry name" value="P-loop_NTPase"/>
</dbReference>
<reference evidence="7 8" key="1">
    <citation type="submission" date="2019-12" db="EMBL/GenBank/DDBJ databases">
        <title>Chromosome-level assembly of the Caenorhabditis remanei genome.</title>
        <authorList>
            <person name="Teterina A.A."/>
            <person name="Willis J.H."/>
            <person name="Phillips P.C."/>
        </authorList>
    </citation>
    <scope>NUCLEOTIDE SEQUENCE [LARGE SCALE GENOMIC DNA]</scope>
    <source>
        <strain evidence="7 8">PX506</strain>
        <tissue evidence="7">Whole organism</tissue>
    </source>
</reference>
<dbReference type="InterPro" id="IPR019421">
    <property type="entry name" value="7TM_GPCR_serpentine_rcpt_Srd"/>
</dbReference>
<dbReference type="InterPro" id="IPR015943">
    <property type="entry name" value="WD40/YVTN_repeat-like_dom_sf"/>
</dbReference>
<sequence>MMSRDDKESIISGDENMFRGGKESQMSTDNNNKTEKCLPHVLTIFVVGNDAEEFNIERRTLWQDVLPDFQNLAFQSNFDLEFCDVPLENGELSNSTAEHTLKLWKENPRSWMVILLGNRYGNVSVPTSLRKEEYESIRSSIFEENGNVRVFEKAYTINRNTSIEEYRLVPSAIKDKKQLAEIIKALQAGAKAAHEEGAINQVHEQRQNRFFSSPLESFVRSVLQVQPCRCLFLLRKFDQLVADPNSPNAFLEIDEQKSRKIEDLKFNEKLKNHLTDLDPKIKPEPPTSPIELAANDMKPHIEYLEQQLSIGNLKRDYDKRLDELAGVKVNRGVFLIQGTDLCGKTQALCRLYNKISSKDAYKIIFFTNLTYSSNFAHEAWRTICLNICSVADINAKEVLEHFKLGEILKCLETVVQAADKPVCIFIDDVHLLKFGHLLSQIGRRTETAPDNLSLFMTSSNVSPVNAVFAVTQTVNVDVISENEVVGMVQKMAEKVDKKLTSEQVSAIRPLLASKEGILIAKSVAHEILLNGNSSMKGGIEGRLARIEKEFGKEAVGNVVKYIAVSSHGLTRLEVHDAISADRESLEEMNMPIVFSLLTLDNIIEALGPLLRKLVIDDRVIIAPSHAILSLFFKNRYLINSIEVRSTHLHLSDLFADLLVDNEQSPRHEIAYQTFAQGIKRDNGTPNFRRLRLLWYHCLHSGNLDRLKELSLCHFEYVDFVTRYYGISHLLSLYEECATQILHHDLQVLSEQVLVPALVTMARDSEQLAAEVIGRLRFTRTDNSHFLNSLVDQAMSWVDLYNRQPLLVPLTCWISPPATKVCRSFTLKDWKPGNTVLTLFANHQYILISGNQSDPGVIYAYHIASEQLVGTFKGHTAAVTCLCSSNDSSFFISTSADKTVKVWVFSQYVPTMSLTHHTAKVTCAILTSDDEYMITASADSSAKMIKVETGDVIRSFNDHTGSVVSLQLTSNNQFLITGSGDFVVQMWDVTNGKCISRMGGLMAPVSTLAITSNDAFVVVACEDETLKVFSTVGGQELHELMGHEGKVNSLVCAQDDCQLFAATKSKIFCYDIHNGQMIDVLDIAQPYPICSLKISSDNNFLISPCGPKVTIWNVTKRNHDAHDVHADKEGFLTAVALSNDDKYAACGTNNGIVALWDLEVCQCVYTTVQNKGDPITCIRYSIDSNYCISGNQAGCILILDAQNGGIVRELFMHSSEVLSIMSLVQNKMISCDIQGKMVIWELFGDDDTPEMVATGVKPPIFVPPTGRIMIGHCSLSNKEMKIWAFPDEGPPVTRAKLSHGDEITCFATSPKGGNFIATGSRDQSLKIWQIDRGFLTQVLVGHDNVVTCCCISYDEKVVVSGARDQKIIVWNVQSGDMICTVNTTAAITSLSMTGDSTVVFSTTEDGWVETWSTTEGKLLSTFNAHRPIKKLINSYESHRMLLLLENCAQLPILCLHNTPAVGVEATRRRSARAQSVSSASNEPVASSGSGEIKKDPTSSSNNGGSSHPAPRANAPKPTFDMLERSKIMWADTLYWIIIGIIDVLAIIFNALLIYLALYRTPKMVRILYQFAESDPSEIIQLLQPYHPQYNFTGLTVSGVSDIRSVYALYKILQMTVMTVPIFSTILFLRNKIINRLLYRGINISLNTKSLHSQLLMALTYQALLPTLYSINVIMYVLEQSGIYASPFFENFIMSGLVLIPFFSPFTSFFFFTPYRRIILGMVIKNLNKRPVATSETGHGSFPI</sequence>
<feature type="region of interest" description="Disordered" evidence="4">
    <location>
        <begin position="1470"/>
        <end position="1515"/>
    </location>
</feature>
<feature type="transmembrane region" description="Helical" evidence="5">
    <location>
        <begin position="1653"/>
        <end position="1675"/>
    </location>
</feature>
<feature type="transmembrane region" description="Helical" evidence="5">
    <location>
        <begin position="1690"/>
        <end position="1710"/>
    </location>
</feature>
<dbReference type="CDD" id="cd00200">
    <property type="entry name" value="WD40"/>
    <property type="match status" value="2"/>
</dbReference>
<evidence type="ECO:0000259" key="6">
    <source>
        <dbReference type="Pfam" id="PF25469"/>
    </source>
</evidence>
<dbReference type="InterPro" id="IPR057588">
    <property type="entry name" value="NWD1/2-like_WH"/>
</dbReference>
<dbReference type="PANTHER" id="PTHR19871">
    <property type="entry name" value="BETA TRANSDUCIN-RELATED PROTEIN"/>
    <property type="match status" value="1"/>
</dbReference>
<dbReference type="PROSITE" id="PS50082">
    <property type="entry name" value="WD_REPEATS_2"/>
    <property type="match status" value="5"/>
</dbReference>
<evidence type="ECO:0000256" key="3">
    <source>
        <dbReference type="PROSITE-ProRule" id="PRU00221"/>
    </source>
</evidence>
<feature type="transmembrane region" description="Helical" evidence="5">
    <location>
        <begin position="1532"/>
        <end position="1556"/>
    </location>
</feature>
<dbReference type="PROSITE" id="PS50294">
    <property type="entry name" value="WD_REPEATS_REGION"/>
    <property type="match status" value="4"/>
</dbReference>
<dbReference type="InterPro" id="IPR036322">
    <property type="entry name" value="WD40_repeat_dom_sf"/>
</dbReference>
<feature type="domain" description="NWD1/2-like winged helix-turn-helix" evidence="6">
    <location>
        <begin position="520"/>
        <end position="643"/>
    </location>
</feature>
<evidence type="ECO:0000256" key="1">
    <source>
        <dbReference type="ARBA" id="ARBA00022574"/>
    </source>
</evidence>
<gene>
    <name evidence="7" type="ORF">GCK72_014569</name>
</gene>
<dbReference type="RefSeq" id="XP_053585123.1">
    <property type="nucleotide sequence ID" value="XM_053730351.1"/>
</dbReference>
<keyword evidence="5" id="KW-0812">Transmembrane</keyword>
<dbReference type="Gene3D" id="3.40.50.300">
    <property type="entry name" value="P-loop containing nucleotide triphosphate hydrolases"/>
    <property type="match status" value="1"/>
</dbReference>
<dbReference type="GeneID" id="9829188"/>
<keyword evidence="2" id="KW-0677">Repeat</keyword>
<dbReference type="Pfam" id="PF10317">
    <property type="entry name" value="7TM_GPCR_Srd"/>
    <property type="match status" value="1"/>
</dbReference>
<dbReference type="InterPro" id="IPR052752">
    <property type="entry name" value="NACHT-WD_repeat"/>
</dbReference>
<keyword evidence="5" id="KW-1133">Transmembrane helix</keyword>
<dbReference type="CTD" id="9829188"/>
<dbReference type="EMBL" id="WUAV01000004">
    <property type="protein sequence ID" value="KAF1758111.1"/>
    <property type="molecule type" value="Genomic_DNA"/>
</dbReference>
<dbReference type="KEGG" id="crq:GCK72_014569"/>
<dbReference type="PROSITE" id="PS00678">
    <property type="entry name" value="WD_REPEATS_1"/>
    <property type="match status" value="2"/>
</dbReference>
<dbReference type="SUPFAM" id="SSF50998">
    <property type="entry name" value="Quinoprotein alcohol dehydrogenase-like"/>
    <property type="match status" value="1"/>
</dbReference>
<proteinExistence type="predicted"/>
<name>A0A6A5GU47_CAERE</name>
<feature type="repeat" description="WD" evidence="3">
    <location>
        <begin position="913"/>
        <end position="954"/>
    </location>
</feature>
<dbReference type="SUPFAM" id="SSF50978">
    <property type="entry name" value="WD40 repeat-like"/>
    <property type="match status" value="1"/>
</dbReference>
<evidence type="ECO:0000256" key="2">
    <source>
        <dbReference type="ARBA" id="ARBA00022737"/>
    </source>
</evidence>
<dbReference type="InterPro" id="IPR001680">
    <property type="entry name" value="WD40_rpt"/>
</dbReference>
<dbReference type="Pfam" id="PF00400">
    <property type="entry name" value="WD40"/>
    <property type="match status" value="5"/>
</dbReference>